<proteinExistence type="predicted"/>
<dbReference type="Gene3D" id="3.40.50.1820">
    <property type="entry name" value="alpha/beta hydrolase"/>
    <property type="match status" value="1"/>
</dbReference>
<protein>
    <recommendedName>
        <fullName evidence="2">Alpha/beta hydrolase</fullName>
    </recommendedName>
</protein>
<reference evidence="1" key="1">
    <citation type="submission" date="2018-10" db="EMBL/GenBank/DDBJ databases">
        <title>Hidden diversity of soil giant viruses.</title>
        <authorList>
            <person name="Schulz F."/>
            <person name="Alteio L."/>
            <person name="Goudeau D."/>
            <person name="Ryan E.M."/>
            <person name="Malmstrom R.R."/>
            <person name="Blanchard J."/>
            <person name="Woyke T."/>
        </authorList>
    </citation>
    <scope>NUCLEOTIDE SEQUENCE</scope>
    <source>
        <strain evidence="1">HYV1</strain>
    </source>
</reference>
<dbReference type="EMBL" id="MK072385">
    <property type="protein sequence ID" value="AYV82977.1"/>
    <property type="molecule type" value="Genomic_DNA"/>
</dbReference>
<gene>
    <name evidence="1" type="ORF">Hyperionvirus3_123</name>
</gene>
<dbReference type="InterPro" id="IPR029058">
    <property type="entry name" value="AB_hydrolase_fold"/>
</dbReference>
<organism evidence="1">
    <name type="scientific">Hyperionvirus sp</name>
    <dbReference type="NCBI Taxonomy" id="2487770"/>
    <lineage>
        <taxon>Viruses</taxon>
        <taxon>Varidnaviria</taxon>
        <taxon>Bamfordvirae</taxon>
        <taxon>Nucleocytoviricota</taxon>
        <taxon>Megaviricetes</taxon>
        <taxon>Imitervirales</taxon>
        <taxon>Mimiviridae</taxon>
        <taxon>Klosneuvirinae</taxon>
    </lineage>
</organism>
<evidence type="ECO:0008006" key="2">
    <source>
        <dbReference type="Google" id="ProtNLM"/>
    </source>
</evidence>
<accession>A0A3G5A6W0</accession>
<dbReference type="SUPFAM" id="SSF53474">
    <property type="entry name" value="alpha/beta-Hydrolases"/>
    <property type="match status" value="1"/>
</dbReference>
<evidence type="ECO:0000313" key="1">
    <source>
        <dbReference type="EMBL" id="AYV82977.1"/>
    </source>
</evidence>
<sequence length="192" mass="21382">MAVYRVSNSRAETDFVIITAAGAGGGPGPLGSDGPSWVYKHLAKNKRAVVIRIQYSDPRLSYAVFDTYGCIRWAHTQFPSKPIIIIGWSMGGAAIINAIYHYTTLHENHDIKGFITLAGQSKRTTVLSHILNIPKFYLHGDEDTSISLKSLKLIFNRSQEPKFFQILKSNDHSVIDAYPLITKFIDLCIGNK</sequence>
<name>A0A3G5A6W0_9VIRU</name>